<dbReference type="AlphaFoldDB" id="A0A4U5NCB9"/>
<dbReference type="PANTHER" id="PTHR20922:SF13">
    <property type="entry name" value="DNL-TYPE ZINC FINGER PROTEIN"/>
    <property type="match status" value="1"/>
</dbReference>
<dbReference type="STRING" id="34508.A0A4U5NCB9"/>
<keyword evidence="3" id="KW-0862">Zinc</keyword>
<dbReference type="Proteomes" id="UP000298663">
    <property type="component" value="Unassembled WGS sequence"/>
</dbReference>
<keyword evidence="1" id="KW-0479">Metal-binding</keyword>
<dbReference type="InterPro" id="IPR024158">
    <property type="entry name" value="Mt_import_TIM15"/>
</dbReference>
<dbReference type="InterPro" id="IPR007853">
    <property type="entry name" value="Znf_DNL-typ"/>
</dbReference>
<evidence type="ECO:0000313" key="7">
    <source>
        <dbReference type="Proteomes" id="UP000298663"/>
    </source>
</evidence>
<evidence type="ECO:0000313" key="6">
    <source>
        <dbReference type="EMBL" id="TKR80517.1"/>
    </source>
</evidence>
<dbReference type="PANTHER" id="PTHR20922">
    <property type="entry name" value="DNL-TYPE ZINC FINGER PROTEIN"/>
    <property type="match status" value="1"/>
</dbReference>
<dbReference type="Pfam" id="PF05180">
    <property type="entry name" value="zf-DNL"/>
    <property type="match status" value="1"/>
</dbReference>
<dbReference type="EMBL" id="AZBU02000004">
    <property type="protein sequence ID" value="TKR80517.1"/>
    <property type="molecule type" value="Genomic_DNA"/>
</dbReference>
<dbReference type="OrthoDB" id="512667at2759"/>
<organism evidence="6 7">
    <name type="scientific">Steinernema carpocapsae</name>
    <name type="common">Entomopathogenic nematode</name>
    <dbReference type="NCBI Taxonomy" id="34508"/>
    <lineage>
        <taxon>Eukaryota</taxon>
        <taxon>Metazoa</taxon>
        <taxon>Ecdysozoa</taxon>
        <taxon>Nematoda</taxon>
        <taxon>Chromadorea</taxon>
        <taxon>Rhabditida</taxon>
        <taxon>Tylenchina</taxon>
        <taxon>Panagrolaimomorpha</taxon>
        <taxon>Strongyloidoidea</taxon>
        <taxon>Steinernematidae</taxon>
        <taxon>Steinernema</taxon>
    </lineage>
</organism>
<evidence type="ECO:0000259" key="5">
    <source>
        <dbReference type="PROSITE" id="PS51501"/>
    </source>
</evidence>
<reference evidence="6 7" key="2">
    <citation type="journal article" date="2019" name="G3 (Bethesda)">
        <title>Hybrid Assembly of the Genome of the Entomopathogenic Nematode Steinernema carpocapsae Identifies the X-Chromosome.</title>
        <authorList>
            <person name="Serra L."/>
            <person name="Macchietto M."/>
            <person name="Macias-Munoz A."/>
            <person name="McGill C.J."/>
            <person name="Rodriguez I.M."/>
            <person name="Rodriguez B."/>
            <person name="Murad R."/>
            <person name="Mortazavi A."/>
        </authorList>
    </citation>
    <scope>NUCLEOTIDE SEQUENCE [LARGE SCALE GENOMIC DNA]</scope>
    <source>
        <strain evidence="6 7">ALL</strain>
    </source>
</reference>
<keyword evidence="2 4" id="KW-0863">Zinc-finger</keyword>
<dbReference type="GO" id="GO:0050821">
    <property type="term" value="P:protein stabilization"/>
    <property type="evidence" value="ECO:0007669"/>
    <property type="project" value="TreeGrafter"/>
</dbReference>
<name>A0A4U5NCB9_STECR</name>
<dbReference type="PROSITE" id="PS51501">
    <property type="entry name" value="ZF_DNL"/>
    <property type="match status" value="1"/>
</dbReference>
<keyword evidence="7" id="KW-1185">Reference proteome</keyword>
<comment type="caution">
    <text evidence="6">The sequence shown here is derived from an EMBL/GenBank/DDBJ whole genome shotgun (WGS) entry which is preliminary data.</text>
</comment>
<sequence length="119" mass="13454">MLALRKFVVSNLINRNLLVRFLCSSEAASPLGKLDRRLAISYTCKVCNSRQGPKEFSKNSYEKGVVIVTCDSCKNHHIIADNLGWFSDLKGKKNIEEILAEKGEQVKKALEFAHEKKNE</sequence>
<evidence type="ECO:0000256" key="3">
    <source>
        <dbReference type="ARBA" id="ARBA00022833"/>
    </source>
</evidence>
<evidence type="ECO:0000256" key="4">
    <source>
        <dbReference type="PROSITE-ProRule" id="PRU00834"/>
    </source>
</evidence>
<dbReference type="GO" id="GO:0051087">
    <property type="term" value="F:protein-folding chaperone binding"/>
    <property type="evidence" value="ECO:0007669"/>
    <property type="project" value="TreeGrafter"/>
</dbReference>
<accession>A0A4U5NCB9</accession>
<dbReference type="GO" id="GO:0030150">
    <property type="term" value="P:protein import into mitochondrial matrix"/>
    <property type="evidence" value="ECO:0007669"/>
    <property type="project" value="TreeGrafter"/>
</dbReference>
<gene>
    <name evidence="6" type="ORF">L596_014580</name>
</gene>
<feature type="domain" description="DNL-type" evidence="5">
    <location>
        <begin position="33"/>
        <end position="119"/>
    </location>
</feature>
<proteinExistence type="predicted"/>
<evidence type="ECO:0000256" key="2">
    <source>
        <dbReference type="ARBA" id="ARBA00022771"/>
    </source>
</evidence>
<dbReference type="GO" id="GO:0005739">
    <property type="term" value="C:mitochondrion"/>
    <property type="evidence" value="ECO:0007669"/>
    <property type="project" value="TreeGrafter"/>
</dbReference>
<reference evidence="6 7" key="1">
    <citation type="journal article" date="2015" name="Genome Biol.">
        <title>Comparative genomics of Steinernema reveals deeply conserved gene regulatory networks.</title>
        <authorList>
            <person name="Dillman A.R."/>
            <person name="Macchietto M."/>
            <person name="Porter C.F."/>
            <person name="Rogers A."/>
            <person name="Williams B."/>
            <person name="Antoshechkin I."/>
            <person name="Lee M.M."/>
            <person name="Goodwin Z."/>
            <person name="Lu X."/>
            <person name="Lewis E.E."/>
            <person name="Goodrich-Blair H."/>
            <person name="Stock S.P."/>
            <person name="Adams B.J."/>
            <person name="Sternberg P.W."/>
            <person name="Mortazavi A."/>
        </authorList>
    </citation>
    <scope>NUCLEOTIDE SEQUENCE [LARGE SCALE GENOMIC DNA]</scope>
    <source>
        <strain evidence="6 7">ALL</strain>
    </source>
</reference>
<protein>
    <recommendedName>
        <fullName evidence="5">DNL-type domain-containing protein</fullName>
    </recommendedName>
</protein>
<dbReference type="GO" id="GO:0008270">
    <property type="term" value="F:zinc ion binding"/>
    <property type="evidence" value="ECO:0007669"/>
    <property type="project" value="UniProtKB-KW"/>
</dbReference>
<evidence type="ECO:0000256" key="1">
    <source>
        <dbReference type="ARBA" id="ARBA00022723"/>
    </source>
</evidence>
<dbReference type="GO" id="GO:0006457">
    <property type="term" value="P:protein folding"/>
    <property type="evidence" value="ECO:0007669"/>
    <property type="project" value="TreeGrafter"/>
</dbReference>